<name>A0AAN6Q9R8_9PEZI</name>
<evidence type="ECO:0000313" key="1">
    <source>
        <dbReference type="EMBL" id="KAK4103297.1"/>
    </source>
</evidence>
<keyword evidence="2" id="KW-1185">Reference proteome</keyword>
<proteinExistence type="predicted"/>
<dbReference type="AlphaFoldDB" id="A0AAN6Q9R8"/>
<organism evidence="1 2">
    <name type="scientific">Parathielavia hyrcaniae</name>
    <dbReference type="NCBI Taxonomy" id="113614"/>
    <lineage>
        <taxon>Eukaryota</taxon>
        <taxon>Fungi</taxon>
        <taxon>Dikarya</taxon>
        <taxon>Ascomycota</taxon>
        <taxon>Pezizomycotina</taxon>
        <taxon>Sordariomycetes</taxon>
        <taxon>Sordariomycetidae</taxon>
        <taxon>Sordariales</taxon>
        <taxon>Chaetomiaceae</taxon>
        <taxon>Parathielavia</taxon>
    </lineage>
</organism>
<comment type="caution">
    <text evidence="1">The sequence shown here is derived from an EMBL/GenBank/DDBJ whole genome shotgun (WGS) entry which is preliminary data.</text>
</comment>
<accession>A0AAN6Q9R8</accession>
<reference evidence="1" key="2">
    <citation type="submission" date="2023-05" db="EMBL/GenBank/DDBJ databases">
        <authorList>
            <consortium name="Lawrence Berkeley National Laboratory"/>
            <person name="Steindorff A."/>
            <person name="Hensen N."/>
            <person name="Bonometti L."/>
            <person name="Westerberg I."/>
            <person name="Brannstrom I.O."/>
            <person name="Guillou S."/>
            <person name="Cros-Aarteil S."/>
            <person name="Calhoun S."/>
            <person name="Haridas S."/>
            <person name="Kuo A."/>
            <person name="Mondo S."/>
            <person name="Pangilinan J."/>
            <person name="Riley R."/>
            <person name="Labutti K."/>
            <person name="Andreopoulos B."/>
            <person name="Lipzen A."/>
            <person name="Chen C."/>
            <person name="Yanf M."/>
            <person name="Daum C."/>
            <person name="Ng V."/>
            <person name="Clum A."/>
            <person name="Ohm R."/>
            <person name="Martin F."/>
            <person name="Silar P."/>
            <person name="Natvig D."/>
            <person name="Lalanne C."/>
            <person name="Gautier V."/>
            <person name="Ament-Velasquez S.L."/>
            <person name="Kruys A."/>
            <person name="Hutchinson M.I."/>
            <person name="Powell A.J."/>
            <person name="Barry K."/>
            <person name="Miller A.N."/>
            <person name="Grigoriev I.V."/>
            <person name="Debuchy R."/>
            <person name="Gladieux P."/>
            <person name="Thoren M.H."/>
            <person name="Johannesson H."/>
        </authorList>
    </citation>
    <scope>NUCLEOTIDE SEQUENCE</scope>
    <source>
        <strain evidence="1">CBS 757.83</strain>
    </source>
</reference>
<protein>
    <submittedName>
        <fullName evidence="1">Uncharacterized protein</fullName>
    </submittedName>
</protein>
<sequence length="79" mass="8490">MAGRRTEWKSILLASLSRGGSVGAAEQYELFGDTGWHPWPDHPRRARGGKHDPKACALKSALGCRCGTDTAGEDEIPAQ</sequence>
<dbReference type="Proteomes" id="UP001305647">
    <property type="component" value="Unassembled WGS sequence"/>
</dbReference>
<reference evidence="1" key="1">
    <citation type="journal article" date="2023" name="Mol. Phylogenet. Evol.">
        <title>Genome-scale phylogeny and comparative genomics of the fungal order Sordariales.</title>
        <authorList>
            <person name="Hensen N."/>
            <person name="Bonometti L."/>
            <person name="Westerberg I."/>
            <person name="Brannstrom I.O."/>
            <person name="Guillou S."/>
            <person name="Cros-Aarteil S."/>
            <person name="Calhoun S."/>
            <person name="Haridas S."/>
            <person name="Kuo A."/>
            <person name="Mondo S."/>
            <person name="Pangilinan J."/>
            <person name="Riley R."/>
            <person name="LaButti K."/>
            <person name="Andreopoulos B."/>
            <person name="Lipzen A."/>
            <person name="Chen C."/>
            <person name="Yan M."/>
            <person name="Daum C."/>
            <person name="Ng V."/>
            <person name="Clum A."/>
            <person name="Steindorff A."/>
            <person name="Ohm R.A."/>
            <person name="Martin F."/>
            <person name="Silar P."/>
            <person name="Natvig D.O."/>
            <person name="Lalanne C."/>
            <person name="Gautier V."/>
            <person name="Ament-Velasquez S.L."/>
            <person name="Kruys A."/>
            <person name="Hutchinson M.I."/>
            <person name="Powell A.J."/>
            <person name="Barry K."/>
            <person name="Miller A.N."/>
            <person name="Grigoriev I.V."/>
            <person name="Debuchy R."/>
            <person name="Gladieux P."/>
            <person name="Hiltunen Thoren M."/>
            <person name="Johannesson H."/>
        </authorList>
    </citation>
    <scope>NUCLEOTIDE SEQUENCE</scope>
    <source>
        <strain evidence="1">CBS 757.83</strain>
    </source>
</reference>
<dbReference type="EMBL" id="MU863629">
    <property type="protein sequence ID" value="KAK4103297.1"/>
    <property type="molecule type" value="Genomic_DNA"/>
</dbReference>
<evidence type="ECO:0000313" key="2">
    <source>
        <dbReference type="Proteomes" id="UP001305647"/>
    </source>
</evidence>
<gene>
    <name evidence="1" type="ORF">N658DRAFT_494626</name>
</gene>